<dbReference type="InterPro" id="IPR003740">
    <property type="entry name" value="YitT"/>
</dbReference>
<dbReference type="InterPro" id="IPR019264">
    <property type="entry name" value="DUF2179"/>
</dbReference>
<feature type="transmembrane region" description="Helical" evidence="6">
    <location>
        <begin position="82"/>
        <end position="100"/>
    </location>
</feature>
<organism evidence="8 9">
    <name type="scientific">Liquorilactobacillus satsumensis DSM 16230 = JCM 12392</name>
    <dbReference type="NCBI Taxonomy" id="1423801"/>
    <lineage>
        <taxon>Bacteria</taxon>
        <taxon>Bacillati</taxon>
        <taxon>Bacillota</taxon>
        <taxon>Bacilli</taxon>
        <taxon>Lactobacillales</taxon>
        <taxon>Lactobacillaceae</taxon>
        <taxon>Liquorilactobacillus</taxon>
    </lineage>
</organism>
<evidence type="ECO:0000256" key="5">
    <source>
        <dbReference type="ARBA" id="ARBA00023136"/>
    </source>
</evidence>
<keyword evidence="2" id="KW-1003">Cell membrane</keyword>
<dbReference type="STRING" id="1423801.FD50_GL001281"/>
<dbReference type="PANTHER" id="PTHR33545:SF9">
    <property type="entry name" value="UPF0750 MEMBRANE PROTEIN YITE"/>
    <property type="match status" value="1"/>
</dbReference>
<evidence type="ECO:0000313" key="8">
    <source>
        <dbReference type="EMBL" id="KRL97715.1"/>
    </source>
</evidence>
<feature type="transmembrane region" description="Helical" evidence="6">
    <location>
        <begin position="54"/>
        <end position="75"/>
    </location>
</feature>
<dbReference type="InterPro" id="IPR015867">
    <property type="entry name" value="N-reg_PII/ATP_PRibTrfase_C"/>
</dbReference>
<dbReference type="Pfam" id="PF02588">
    <property type="entry name" value="YitT_membrane"/>
    <property type="match status" value="1"/>
</dbReference>
<dbReference type="OrthoDB" id="1758221at2"/>
<sequence length="279" mass="30265">MKRRLTKNPLYQLGILLLALEIITLSINFFYSPINIAAGGSTGIAILLHASFKIPPAFSVLIINALMVILAAVFLDRQVVQKIALGSFLLPLLLYLTPSFKIVADPLLAVIAGGAIFAVGIAMLYRISASSGGTTVAPLILKKYFHINTAISLLAIDFVVTFFNIFVSGLNAFFMAVFSLVITSLVMRYIEAGLDHKYQIQIMSQTKTAELQEMLLAADQSLTVYDVHGGYSANQKELLLLVVDNQSYGPLLSAIHDIDPDAFIITSHVVKVHGGRLGI</sequence>
<keyword evidence="9" id="KW-1185">Reference proteome</keyword>
<dbReference type="RefSeq" id="WP_056961136.1">
    <property type="nucleotide sequence ID" value="NZ_AZFQ01000050.1"/>
</dbReference>
<dbReference type="Pfam" id="PF10035">
    <property type="entry name" value="DUF2179"/>
    <property type="match status" value="1"/>
</dbReference>
<name>A0A0R1V2Q4_9LACO</name>
<proteinExistence type="predicted"/>
<evidence type="ECO:0000256" key="3">
    <source>
        <dbReference type="ARBA" id="ARBA00022692"/>
    </source>
</evidence>
<dbReference type="InterPro" id="IPR051461">
    <property type="entry name" value="UPF0750_membrane"/>
</dbReference>
<dbReference type="CDD" id="cd16380">
    <property type="entry name" value="YitT_C"/>
    <property type="match status" value="1"/>
</dbReference>
<dbReference type="PANTHER" id="PTHR33545">
    <property type="entry name" value="UPF0750 MEMBRANE PROTEIN YITT-RELATED"/>
    <property type="match status" value="1"/>
</dbReference>
<dbReference type="AlphaFoldDB" id="A0A0R1V2Q4"/>
<dbReference type="PATRIC" id="fig|1423801.4.peg.1310"/>
<keyword evidence="3 6" id="KW-0812">Transmembrane</keyword>
<accession>A0A0R1V2Q4</accession>
<keyword evidence="5 6" id="KW-0472">Membrane</keyword>
<dbReference type="PIRSF" id="PIRSF006483">
    <property type="entry name" value="Membrane_protein_YitT"/>
    <property type="match status" value="1"/>
</dbReference>
<evidence type="ECO:0000256" key="2">
    <source>
        <dbReference type="ARBA" id="ARBA00022475"/>
    </source>
</evidence>
<evidence type="ECO:0000259" key="7">
    <source>
        <dbReference type="Pfam" id="PF10035"/>
    </source>
</evidence>
<evidence type="ECO:0000313" key="9">
    <source>
        <dbReference type="Proteomes" id="UP000051166"/>
    </source>
</evidence>
<protein>
    <recommendedName>
        <fullName evidence="7">DUF2179 domain-containing protein</fullName>
    </recommendedName>
</protein>
<evidence type="ECO:0000256" key="1">
    <source>
        <dbReference type="ARBA" id="ARBA00004651"/>
    </source>
</evidence>
<evidence type="ECO:0000256" key="4">
    <source>
        <dbReference type="ARBA" id="ARBA00022989"/>
    </source>
</evidence>
<dbReference type="GO" id="GO:0005886">
    <property type="term" value="C:plasma membrane"/>
    <property type="evidence" value="ECO:0007669"/>
    <property type="project" value="UniProtKB-SubCell"/>
</dbReference>
<feature type="transmembrane region" description="Helical" evidence="6">
    <location>
        <begin position="106"/>
        <end position="125"/>
    </location>
</feature>
<comment type="caution">
    <text evidence="8">The sequence shown here is derived from an EMBL/GenBank/DDBJ whole genome shotgun (WGS) entry which is preliminary data.</text>
</comment>
<feature type="transmembrane region" description="Helical" evidence="6">
    <location>
        <begin position="12"/>
        <end position="34"/>
    </location>
</feature>
<evidence type="ECO:0000256" key="6">
    <source>
        <dbReference type="SAM" id="Phobius"/>
    </source>
</evidence>
<reference evidence="8 9" key="1">
    <citation type="journal article" date="2015" name="Genome Announc.">
        <title>Expanding the biotechnology potential of lactobacilli through comparative genomics of 213 strains and associated genera.</title>
        <authorList>
            <person name="Sun Z."/>
            <person name="Harris H.M."/>
            <person name="McCann A."/>
            <person name="Guo C."/>
            <person name="Argimon S."/>
            <person name="Zhang W."/>
            <person name="Yang X."/>
            <person name="Jeffery I.B."/>
            <person name="Cooney J.C."/>
            <person name="Kagawa T.F."/>
            <person name="Liu W."/>
            <person name="Song Y."/>
            <person name="Salvetti E."/>
            <person name="Wrobel A."/>
            <person name="Rasinkangas P."/>
            <person name="Parkhill J."/>
            <person name="Rea M.C."/>
            <person name="O'Sullivan O."/>
            <person name="Ritari J."/>
            <person name="Douillard F.P."/>
            <person name="Paul Ross R."/>
            <person name="Yang R."/>
            <person name="Briner A.E."/>
            <person name="Felis G.E."/>
            <person name="de Vos W.M."/>
            <person name="Barrangou R."/>
            <person name="Klaenhammer T.R."/>
            <person name="Caufield P.W."/>
            <person name="Cui Y."/>
            <person name="Zhang H."/>
            <person name="O'Toole P.W."/>
        </authorList>
    </citation>
    <scope>NUCLEOTIDE SEQUENCE [LARGE SCALE GENOMIC DNA]</scope>
    <source>
        <strain evidence="8 9">DSM 16230</strain>
    </source>
</reference>
<dbReference type="Proteomes" id="UP000051166">
    <property type="component" value="Unassembled WGS sequence"/>
</dbReference>
<dbReference type="GeneID" id="98308595"/>
<keyword evidence="4 6" id="KW-1133">Transmembrane helix</keyword>
<dbReference type="EMBL" id="AZFQ01000050">
    <property type="protein sequence ID" value="KRL97715.1"/>
    <property type="molecule type" value="Genomic_DNA"/>
</dbReference>
<feature type="transmembrane region" description="Helical" evidence="6">
    <location>
        <begin position="172"/>
        <end position="190"/>
    </location>
</feature>
<feature type="transmembrane region" description="Helical" evidence="6">
    <location>
        <begin position="145"/>
        <end position="166"/>
    </location>
</feature>
<gene>
    <name evidence="8" type="ORF">FD50_GL001281</name>
</gene>
<dbReference type="Gene3D" id="3.30.70.120">
    <property type="match status" value="1"/>
</dbReference>
<comment type="subcellular location">
    <subcellularLocation>
        <location evidence="1">Cell membrane</location>
        <topology evidence="1">Multi-pass membrane protein</topology>
    </subcellularLocation>
</comment>
<feature type="domain" description="DUF2179" evidence="7">
    <location>
        <begin position="222"/>
        <end position="274"/>
    </location>
</feature>